<comment type="caution">
    <text evidence="1">The sequence shown here is derived from an EMBL/GenBank/DDBJ whole genome shotgun (WGS) entry which is preliminary data.</text>
</comment>
<dbReference type="RefSeq" id="WP_316016440.1">
    <property type="nucleotide sequence ID" value="NZ_JAWDID010000001.1"/>
</dbReference>
<gene>
    <name evidence="1" type="ORF">RKE40_01330</name>
</gene>
<evidence type="ECO:0000313" key="1">
    <source>
        <dbReference type="EMBL" id="MDU0338500.1"/>
    </source>
</evidence>
<dbReference type="EMBL" id="JAWDID010000001">
    <property type="protein sequence ID" value="MDU0338500.1"/>
    <property type="molecule type" value="Genomic_DNA"/>
</dbReference>
<name>A0ABU3S155_9HYPH</name>
<evidence type="ECO:0000313" key="2">
    <source>
        <dbReference type="Proteomes" id="UP001254257"/>
    </source>
</evidence>
<keyword evidence="2" id="KW-1185">Reference proteome</keyword>
<reference evidence="1 2" key="1">
    <citation type="submission" date="2023-09" db="EMBL/GenBank/DDBJ databases">
        <title>Whole genome shotgun sequencing (WGS) of Bosea sp. ZW T0_25, isolated from stored onions (Allium cepa).</title>
        <authorList>
            <person name="Stoll D.A."/>
            <person name="Huch M."/>
        </authorList>
    </citation>
    <scope>NUCLEOTIDE SEQUENCE [LARGE SCALE GENOMIC DNA]</scope>
    <source>
        <strain evidence="1 2">ZW T0_25</strain>
    </source>
</reference>
<proteinExistence type="predicted"/>
<dbReference type="Proteomes" id="UP001254257">
    <property type="component" value="Unassembled WGS sequence"/>
</dbReference>
<protein>
    <submittedName>
        <fullName evidence="1">Uncharacterized protein</fullName>
    </submittedName>
</protein>
<accession>A0ABU3S155</accession>
<sequence>MVLGSALGVEVDDVVDLGLPGACEAAPLGLPAIDHRALSVARSIWAMFSASLVPAIASSTHQDVRRCGCGGSDL</sequence>
<organism evidence="1 2">
    <name type="scientific">Bosea rubneri</name>
    <dbReference type="NCBI Taxonomy" id="3075434"/>
    <lineage>
        <taxon>Bacteria</taxon>
        <taxon>Pseudomonadati</taxon>
        <taxon>Pseudomonadota</taxon>
        <taxon>Alphaproteobacteria</taxon>
        <taxon>Hyphomicrobiales</taxon>
        <taxon>Boseaceae</taxon>
        <taxon>Bosea</taxon>
    </lineage>
</organism>